<accession>A0AAE0T9A8</accession>
<dbReference type="EMBL" id="JAEAOA010000444">
    <property type="protein sequence ID" value="KAK3606114.1"/>
    <property type="molecule type" value="Genomic_DNA"/>
</dbReference>
<keyword evidence="2" id="KW-1185">Reference proteome</keyword>
<evidence type="ECO:0000313" key="1">
    <source>
        <dbReference type="EMBL" id="KAK3606114.1"/>
    </source>
</evidence>
<reference evidence="1" key="3">
    <citation type="submission" date="2023-05" db="EMBL/GenBank/DDBJ databases">
        <authorList>
            <person name="Smith C.H."/>
        </authorList>
    </citation>
    <scope>NUCLEOTIDE SEQUENCE</scope>
    <source>
        <strain evidence="1">CHS0354</strain>
        <tissue evidence="1">Mantle</tissue>
    </source>
</reference>
<protein>
    <submittedName>
        <fullName evidence="1">Uncharacterized protein</fullName>
    </submittedName>
</protein>
<evidence type="ECO:0000313" key="2">
    <source>
        <dbReference type="Proteomes" id="UP001195483"/>
    </source>
</evidence>
<dbReference type="AlphaFoldDB" id="A0AAE0T9A8"/>
<dbReference type="Proteomes" id="UP001195483">
    <property type="component" value="Unassembled WGS sequence"/>
</dbReference>
<name>A0AAE0T9A8_9BIVA</name>
<proteinExistence type="predicted"/>
<reference evidence="1" key="1">
    <citation type="journal article" date="2021" name="Genome Biol. Evol.">
        <title>A High-Quality Reference Genome for a Parasitic Bivalve with Doubly Uniparental Inheritance (Bivalvia: Unionida).</title>
        <authorList>
            <person name="Smith C.H."/>
        </authorList>
    </citation>
    <scope>NUCLEOTIDE SEQUENCE</scope>
    <source>
        <strain evidence="1">CHS0354</strain>
    </source>
</reference>
<comment type="caution">
    <text evidence="1">The sequence shown here is derived from an EMBL/GenBank/DDBJ whole genome shotgun (WGS) entry which is preliminary data.</text>
</comment>
<organism evidence="1 2">
    <name type="scientific">Potamilus streckersoni</name>
    <dbReference type="NCBI Taxonomy" id="2493646"/>
    <lineage>
        <taxon>Eukaryota</taxon>
        <taxon>Metazoa</taxon>
        <taxon>Spiralia</taxon>
        <taxon>Lophotrochozoa</taxon>
        <taxon>Mollusca</taxon>
        <taxon>Bivalvia</taxon>
        <taxon>Autobranchia</taxon>
        <taxon>Heteroconchia</taxon>
        <taxon>Palaeoheterodonta</taxon>
        <taxon>Unionida</taxon>
        <taxon>Unionoidea</taxon>
        <taxon>Unionidae</taxon>
        <taxon>Ambleminae</taxon>
        <taxon>Lampsilini</taxon>
        <taxon>Potamilus</taxon>
    </lineage>
</organism>
<reference evidence="1" key="2">
    <citation type="journal article" date="2021" name="Genome Biol. Evol.">
        <title>Developing a high-quality reference genome for a parasitic bivalve with doubly uniparental inheritance (Bivalvia: Unionida).</title>
        <authorList>
            <person name="Smith C.H."/>
        </authorList>
    </citation>
    <scope>NUCLEOTIDE SEQUENCE</scope>
    <source>
        <strain evidence="1">CHS0354</strain>
        <tissue evidence="1">Mantle</tissue>
    </source>
</reference>
<sequence length="100" mass="11078">MLTDITALCPFFISKNSDTITVPCAGFCLVNPHRLHSDEAKDITLNTDDWGPLGVELKWRPASNNKTSLSAVRTRTYWLPMMLSDALSVHSGQLDVTMTP</sequence>
<gene>
    <name evidence="1" type="ORF">CHS0354_006479</name>
</gene>